<sequence>MKEMDQRMSAYIQHNFMEKVSFVARESEGMSVQTTEQYMLVDCGMPADTFNIGVLRADDAGSEGAVRQMTDYFAARSFPMSLWCWEPLGASARQEIEHAGLSLAEVNEGMYAYAEDLSPEAYMPEGFAVKQIRTPGEVEQFGAVLSCLFGESSEAKHVSLYYERLAESQLWTRPEMALYIGVLNDGTPVTVGSTMRSRDSVGIYDIATLDEYRKRGFGSAMFHHILSDILTWHDGLIVLQASEAGAGVYKRAGFRPVCAIRVFENGHGIE</sequence>
<dbReference type="CDD" id="cd04301">
    <property type="entry name" value="NAT_SF"/>
    <property type="match status" value="1"/>
</dbReference>
<dbReference type="OrthoDB" id="2895575at2"/>
<keyword evidence="2" id="KW-0808">Transferase</keyword>
<dbReference type="AlphaFoldDB" id="A0A3A3H1S9"/>
<comment type="caution">
    <text evidence="2">The sequence shown here is derived from an EMBL/GenBank/DDBJ whole genome shotgun (WGS) entry which is preliminary data.</text>
</comment>
<evidence type="ECO:0000313" key="2">
    <source>
        <dbReference type="EMBL" id="RJG25156.1"/>
    </source>
</evidence>
<gene>
    <name evidence="2" type="ORF">DQX05_06715</name>
</gene>
<dbReference type="GO" id="GO:0016747">
    <property type="term" value="F:acyltransferase activity, transferring groups other than amino-acyl groups"/>
    <property type="evidence" value="ECO:0007669"/>
    <property type="project" value="InterPro"/>
</dbReference>
<dbReference type="InterPro" id="IPR000182">
    <property type="entry name" value="GNAT_dom"/>
</dbReference>
<dbReference type="InterPro" id="IPR016181">
    <property type="entry name" value="Acyl_CoA_acyltransferase"/>
</dbReference>
<dbReference type="Gene3D" id="3.40.630.30">
    <property type="match status" value="1"/>
</dbReference>
<name>A0A3A3H1S9_PANTH</name>
<dbReference type="PROSITE" id="PS51186">
    <property type="entry name" value="GNAT"/>
    <property type="match status" value="1"/>
</dbReference>
<dbReference type="RefSeq" id="WP_119792033.1">
    <property type="nucleotide sequence ID" value="NZ_QYZD01000004.1"/>
</dbReference>
<proteinExistence type="predicted"/>
<dbReference type="EMBL" id="QYZD01000004">
    <property type="protein sequence ID" value="RJG25156.1"/>
    <property type="molecule type" value="Genomic_DNA"/>
</dbReference>
<accession>A0A3A3H1S9</accession>
<dbReference type="SUPFAM" id="SSF55729">
    <property type="entry name" value="Acyl-CoA N-acyltransferases (Nat)"/>
    <property type="match status" value="1"/>
</dbReference>
<feature type="domain" description="N-acetyltransferase" evidence="1">
    <location>
        <begin position="127"/>
        <end position="270"/>
    </location>
</feature>
<reference evidence="2 3" key="1">
    <citation type="submission" date="2018-09" db="EMBL/GenBank/DDBJ databases">
        <title>Paenibacillus SK2017-BO5.</title>
        <authorList>
            <person name="Piskunova J.V."/>
            <person name="Dubiley S.A."/>
            <person name="Severinov K.V."/>
        </authorList>
    </citation>
    <scope>NUCLEOTIDE SEQUENCE [LARGE SCALE GENOMIC DNA]</scope>
    <source>
        <strain evidence="2 3">BO5</strain>
    </source>
</reference>
<dbReference type="Proteomes" id="UP000266177">
    <property type="component" value="Unassembled WGS sequence"/>
</dbReference>
<protein>
    <submittedName>
        <fullName evidence="2">GNAT family N-acetyltransferase</fullName>
    </submittedName>
</protein>
<organism evidence="2 3">
    <name type="scientific">Paenibacillus thiaminolyticus</name>
    <name type="common">Bacillus thiaminolyticus</name>
    <dbReference type="NCBI Taxonomy" id="49283"/>
    <lineage>
        <taxon>Bacteria</taxon>
        <taxon>Bacillati</taxon>
        <taxon>Bacillota</taxon>
        <taxon>Bacilli</taxon>
        <taxon>Bacillales</taxon>
        <taxon>Paenibacillaceae</taxon>
        <taxon>Paenibacillus</taxon>
    </lineage>
</organism>
<evidence type="ECO:0000313" key="3">
    <source>
        <dbReference type="Proteomes" id="UP000266177"/>
    </source>
</evidence>
<dbReference type="Pfam" id="PF13673">
    <property type="entry name" value="Acetyltransf_10"/>
    <property type="match status" value="1"/>
</dbReference>
<evidence type="ECO:0000259" key="1">
    <source>
        <dbReference type="PROSITE" id="PS51186"/>
    </source>
</evidence>